<dbReference type="AlphaFoldDB" id="A0AAN9YWQ5"/>
<feature type="transmembrane region" description="Helical" evidence="1">
    <location>
        <begin position="85"/>
        <end position="105"/>
    </location>
</feature>
<feature type="transmembrane region" description="Helical" evidence="1">
    <location>
        <begin position="117"/>
        <end position="135"/>
    </location>
</feature>
<reference evidence="2 3" key="1">
    <citation type="submission" date="2024-02" db="EMBL/GenBank/DDBJ databases">
        <title>De novo assembly and annotation of 12 fungi associated with fruit tree decline syndrome in Ontario, Canada.</title>
        <authorList>
            <person name="Sulman M."/>
            <person name="Ellouze W."/>
            <person name="Ilyukhin E."/>
        </authorList>
    </citation>
    <scope>NUCLEOTIDE SEQUENCE [LARGE SCALE GENOMIC DNA]</scope>
    <source>
        <strain evidence="2 3">M11/M66-122</strain>
    </source>
</reference>
<keyword evidence="1" id="KW-1133">Transmembrane helix</keyword>
<dbReference type="Proteomes" id="UP001320420">
    <property type="component" value="Unassembled WGS sequence"/>
</dbReference>
<accession>A0AAN9YWQ5</accession>
<keyword evidence="1" id="KW-0812">Transmembrane</keyword>
<evidence type="ECO:0000313" key="3">
    <source>
        <dbReference type="Proteomes" id="UP001320420"/>
    </source>
</evidence>
<organism evidence="2 3">
    <name type="scientific">Diatrype stigma</name>
    <dbReference type="NCBI Taxonomy" id="117547"/>
    <lineage>
        <taxon>Eukaryota</taxon>
        <taxon>Fungi</taxon>
        <taxon>Dikarya</taxon>
        <taxon>Ascomycota</taxon>
        <taxon>Pezizomycotina</taxon>
        <taxon>Sordariomycetes</taxon>
        <taxon>Xylariomycetidae</taxon>
        <taxon>Xylariales</taxon>
        <taxon>Diatrypaceae</taxon>
        <taxon>Diatrype</taxon>
    </lineage>
</organism>
<evidence type="ECO:0000313" key="2">
    <source>
        <dbReference type="EMBL" id="KAK7757442.1"/>
    </source>
</evidence>
<protein>
    <submittedName>
        <fullName evidence="2">Uncharacterized protein</fullName>
    </submittedName>
</protein>
<gene>
    <name evidence="2" type="ORF">SLS62_000457</name>
</gene>
<feature type="transmembrane region" description="Helical" evidence="1">
    <location>
        <begin position="165"/>
        <end position="187"/>
    </location>
</feature>
<sequence length="319" mass="35401">MLRDPLWNTRNFCGDNGPDQDISGLGARIGIYLQCISLSLATVTGLTRALSALPAAIMTVFVLNIILTMKALQFVFEANPTIQDFWVAQLQLFLLTTIVPFAMLFGKWKRFGWTKEALAGLCILYTYAQALWFWLAGYTQSDEVVCDTADSELGSWKLFQDHARWAIVATYLFGLAFVLPLAILGYYRNRPGIFSPVWRMVPTRQLSLRAVALGVFTVPVYVLCIVLVEKTVRKGNQGQWIASTGQWFSLGIGISTLIEASWHTGGCILREIRGGAFSRDPEVLGLGIDLSKGDAEDGRYMALENRPPAPLRPVQAKTI</sequence>
<evidence type="ECO:0000256" key="1">
    <source>
        <dbReference type="SAM" id="Phobius"/>
    </source>
</evidence>
<feature type="transmembrane region" description="Helical" evidence="1">
    <location>
        <begin position="53"/>
        <end position="73"/>
    </location>
</feature>
<feature type="transmembrane region" description="Helical" evidence="1">
    <location>
        <begin position="208"/>
        <end position="228"/>
    </location>
</feature>
<keyword evidence="1" id="KW-0472">Membrane</keyword>
<feature type="transmembrane region" description="Helical" evidence="1">
    <location>
        <begin position="25"/>
        <end position="46"/>
    </location>
</feature>
<dbReference type="EMBL" id="JAKJXP020000002">
    <property type="protein sequence ID" value="KAK7757442.1"/>
    <property type="molecule type" value="Genomic_DNA"/>
</dbReference>
<keyword evidence="3" id="KW-1185">Reference proteome</keyword>
<comment type="caution">
    <text evidence="2">The sequence shown here is derived from an EMBL/GenBank/DDBJ whole genome shotgun (WGS) entry which is preliminary data.</text>
</comment>
<name>A0AAN9YWQ5_9PEZI</name>
<proteinExistence type="predicted"/>